<reference evidence="2" key="1">
    <citation type="submission" date="2019-04" db="EMBL/GenBank/DDBJ databases">
        <title>Genome sequence of Pseudomonas putida 1290, an auxin catabolizing strain.</title>
        <authorList>
            <person name="Laird T.S."/>
            <person name="Leveau J.H.J."/>
        </authorList>
    </citation>
    <scope>NUCLEOTIDE SEQUENCE [LARGE SCALE GENOMIC DNA]</scope>
    <source>
        <strain evidence="2">1290</strain>
    </source>
</reference>
<dbReference type="AlphaFoldDB" id="A0A4D6XD95"/>
<evidence type="ECO:0008006" key="3">
    <source>
        <dbReference type="Google" id="ProtNLM"/>
    </source>
</evidence>
<gene>
    <name evidence="1" type="ORF">E6B08_15280</name>
</gene>
<sequence>MSHLSLDRGAYKYSAVLGAEGVGLGLWHNHRHQWLGSRGFTCDAAQPAWEAALQALAELLAEHAVRGGQLRVLLSARYSRFCLVPWSDAIGHPRELDAYARGCFENLYGQALDDWRIVLSPEATGAARIATALPEALLQGLQALGRESRLRLRSVQPYLMAAYNRCSAQVEQGDFLFVLAEPRRSVLLLAAGGAWQQVLAQGCADTDQALQALIERTCELYGERLPRVYLHAPGRSDVAQLAAVQLCQPAGDSDPLCAMWRAVA</sequence>
<protein>
    <recommendedName>
        <fullName evidence="3">Pilus assembly protein PilM</fullName>
    </recommendedName>
</protein>
<evidence type="ECO:0000313" key="1">
    <source>
        <dbReference type="EMBL" id="QCI12648.1"/>
    </source>
</evidence>
<evidence type="ECO:0000313" key="2">
    <source>
        <dbReference type="Proteomes" id="UP000298551"/>
    </source>
</evidence>
<dbReference type="RefSeq" id="WP_136914805.1">
    <property type="nucleotide sequence ID" value="NZ_CP039371.1"/>
</dbReference>
<dbReference type="OrthoDB" id="5608596at2"/>
<dbReference type="EMBL" id="CP039371">
    <property type="protein sequence ID" value="QCI12648.1"/>
    <property type="molecule type" value="Genomic_DNA"/>
</dbReference>
<accession>A0A4D6XD95</accession>
<proteinExistence type="predicted"/>
<dbReference type="Proteomes" id="UP000298551">
    <property type="component" value="Chromosome"/>
</dbReference>
<organism evidence="1 2">
    <name type="scientific">Pseudomonas putida</name>
    <name type="common">Arthrobacter siderocapsulatus</name>
    <dbReference type="NCBI Taxonomy" id="303"/>
    <lineage>
        <taxon>Bacteria</taxon>
        <taxon>Pseudomonadati</taxon>
        <taxon>Pseudomonadota</taxon>
        <taxon>Gammaproteobacteria</taxon>
        <taxon>Pseudomonadales</taxon>
        <taxon>Pseudomonadaceae</taxon>
        <taxon>Pseudomonas</taxon>
    </lineage>
</organism>
<name>A0A4D6XD95_PSEPU</name>